<dbReference type="GO" id="GO:0005634">
    <property type="term" value="C:nucleus"/>
    <property type="evidence" value="ECO:0007669"/>
    <property type="project" value="InterPro"/>
</dbReference>
<evidence type="ECO:0000256" key="1">
    <source>
        <dbReference type="ARBA" id="ARBA00006726"/>
    </source>
</evidence>
<protein>
    <submittedName>
        <fullName evidence="4">Cyclin dependent kinase inhibitor 1A</fullName>
    </submittedName>
</protein>
<dbReference type="GO" id="GO:0000307">
    <property type="term" value="C:cyclin-dependent protein kinase holoenzyme complex"/>
    <property type="evidence" value="ECO:0007669"/>
    <property type="project" value="TreeGrafter"/>
</dbReference>
<name>A0A087X3Y1_POEFO</name>
<evidence type="ECO:0000313" key="4">
    <source>
        <dbReference type="Ensembl" id="ENSPFOP00000000484.1"/>
    </source>
</evidence>
<reference evidence="4" key="3">
    <citation type="submission" date="2025-09" db="UniProtKB">
        <authorList>
            <consortium name="Ensembl"/>
        </authorList>
    </citation>
    <scope>IDENTIFICATION</scope>
</reference>
<feature type="domain" description="Cyclin-dependent kinase inhibitor" evidence="3">
    <location>
        <begin position="20"/>
        <end position="68"/>
    </location>
</feature>
<dbReference type="GO" id="GO:0010165">
    <property type="term" value="P:response to X-ray"/>
    <property type="evidence" value="ECO:0007669"/>
    <property type="project" value="Ensembl"/>
</dbReference>
<dbReference type="STRING" id="48698.ENSPFOP00000000484"/>
<evidence type="ECO:0000313" key="5">
    <source>
        <dbReference type="Proteomes" id="UP000028760"/>
    </source>
</evidence>
<evidence type="ECO:0000256" key="2">
    <source>
        <dbReference type="ARBA" id="ARBA00023013"/>
    </source>
</evidence>
<dbReference type="GO" id="GO:2000045">
    <property type="term" value="P:regulation of G1/S transition of mitotic cell cycle"/>
    <property type="evidence" value="ECO:0007669"/>
    <property type="project" value="TreeGrafter"/>
</dbReference>
<comment type="similarity">
    <text evidence="1">Belongs to the CDI family.</text>
</comment>
<dbReference type="GO" id="GO:0072331">
    <property type="term" value="P:signal transduction by p53 class mediator"/>
    <property type="evidence" value="ECO:0007669"/>
    <property type="project" value="InterPro"/>
</dbReference>
<keyword evidence="2" id="KW-0649">Protein kinase inhibitor</keyword>
<dbReference type="Proteomes" id="UP000028760">
    <property type="component" value="Unassembled WGS sequence"/>
</dbReference>
<dbReference type="eggNOG" id="KOG4743">
    <property type="taxonomic scope" value="Eukaryota"/>
</dbReference>
<sequence>MAPHKSMLSSLRGNRRARRNLFGPVDRNQLQVEYQAALRKDLEEASKRWGFDFKSDKPLESSDFKWEGIPETRVPLLYRSCVLAEGLGLARRAVQTKPARLEKENIPQTPEKWDLEKTPEKGDKAALKRKQTNITGWFLIYQCRELIVVGVRHG</sequence>
<dbReference type="EMBL" id="AYCK01013503">
    <property type="status" value="NOT_ANNOTATED_CDS"/>
    <property type="molecule type" value="Genomic_DNA"/>
</dbReference>
<dbReference type="InterPro" id="IPR044898">
    <property type="entry name" value="CDI_dom_sf"/>
</dbReference>
<dbReference type="Ensembl" id="ENSPFOT00000000485.1">
    <property type="protein sequence ID" value="ENSPFOP00000000484.1"/>
    <property type="gene ID" value="ENSPFOG00000000547.1"/>
</dbReference>
<reference evidence="4" key="2">
    <citation type="submission" date="2025-08" db="UniProtKB">
        <authorList>
            <consortium name="Ensembl"/>
        </authorList>
    </citation>
    <scope>IDENTIFICATION</scope>
</reference>
<dbReference type="Pfam" id="PF02234">
    <property type="entry name" value="CDI"/>
    <property type="match status" value="1"/>
</dbReference>
<dbReference type="GeneTree" id="ENSGT00940000159918"/>
<evidence type="ECO:0000259" key="3">
    <source>
        <dbReference type="Pfam" id="PF02234"/>
    </source>
</evidence>
<dbReference type="InterPro" id="IPR003175">
    <property type="entry name" value="CDI_dom"/>
</dbReference>
<dbReference type="PANTHER" id="PTHR46778">
    <property type="entry name" value="CYCLIN-DEPENDENT KINASE INHIBITOR 1-RELATED"/>
    <property type="match status" value="1"/>
</dbReference>
<dbReference type="OMA" id="NFAWERV"/>
<keyword evidence="5" id="KW-1185">Reference proteome</keyword>
<dbReference type="InterPro" id="IPR029841">
    <property type="entry name" value="CDKN1A"/>
</dbReference>
<dbReference type="GO" id="GO:0035904">
    <property type="term" value="P:aorta development"/>
    <property type="evidence" value="ECO:0007669"/>
    <property type="project" value="Ensembl"/>
</dbReference>
<proteinExistence type="inferred from homology"/>
<dbReference type="EMBL" id="AYCK01013504">
    <property type="status" value="NOT_ANNOTATED_CDS"/>
    <property type="molecule type" value="Genomic_DNA"/>
</dbReference>
<dbReference type="GO" id="GO:0006974">
    <property type="term" value="P:DNA damage response"/>
    <property type="evidence" value="ECO:0007669"/>
    <property type="project" value="TreeGrafter"/>
</dbReference>
<accession>A0A087X3Y1</accession>
<dbReference type="GO" id="GO:0004861">
    <property type="term" value="F:cyclin-dependent protein serine/threonine kinase inhibitor activity"/>
    <property type="evidence" value="ECO:0007669"/>
    <property type="project" value="InterPro"/>
</dbReference>
<dbReference type="GO" id="GO:0035914">
    <property type="term" value="P:skeletal muscle cell differentiation"/>
    <property type="evidence" value="ECO:0007669"/>
    <property type="project" value="Ensembl"/>
</dbReference>
<dbReference type="PANTHER" id="PTHR46778:SF1">
    <property type="entry name" value="CYCLIN-DEPENDENT KINASE INHIBITOR 1"/>
    <property type="match status" value="1"/>
</dbReference>
<dbReference type="Gene3D" id="4.10.365.10">
    <property type="entry name" value="p27"/>
    <property type="match status" value="1"/>
</dbReference>
<organism evidence="4 5">
    <name type="scientific">Poecilia formosa</name>
    <name type="common">Amazon molly</name>
    <name type="synonym">Limia formosa</name>
    <dbReference type="NCBI Taxonomy" id="48698"/>
    <lineage>
        <taxon>Eukaryota</taxon>
        <taxon>Metazoa</taxon>
        <taxon>Chordata</taxon>
        <taxon>Craniata</taxon>
        <taxon>Vertebrata</taxon>
        <taxon>Euteleostomi</taxon>
        <taxon>Actinopterygii</taxon>
        <taxon>Neopterygii</taxon>
        <taxon>Teleostei</taxon>
        <taxon>Neoteleostei</taxon>
        <taxon>Acanthomorphata</taxon>
        <taxon>Ovalentaria</taxon>
        <taxon>Atherinomorphae</taxon>
        <taxon>Cyprinodontiformes</taxon>
        <taxon>Poeciliidae</taxon>
        <taxon>Poeciliinae</taxon>
        <taxon>Poecilia</taxon>
    </lineage>
</organism>
<dbReference type="AlphaFoldDB" id="A0A087X3Y1"/>
<reference evidence="5" key="1">
    <citation type="submission" date="2013-10" db="EMBL/GenBank/DDBJ databases">
        <authorList>
            <person name="Schartl M."/>
            <person name="Warren W."/>
        </authorList>
    </citation>
    <scope>NUCLEOTIDE SEQUENCE [LARGE SCALE GENOMIC DNA]</scope>
    <source>
        <strain evidence="5">female</strain>
    </source>
</reference>